<keyword evidence="1" id="KW-0732">Signal</keyword>
<reference evidence="2 3" key="1">
    <citation type="journal article" date="2018" name="J. Allergy Clin. Immunol.">
        <title>High-quality assembly of Dermatophagoides pteronyssinus genome and transcriptome reveals a wide range of novel allergens.</title>
        <authorList>
            <person name="Liu X.Y."/>
            <person name="Yang K.Y."/>
            <person name="Wang M.Q."/>
            <person name="Kwok J.S."/>
            <person name="Zeng X."/>
            <person name="Yang Z."/>
            <person name="Xiao X.J."/>
            <person name="Lau C.P."/>
            <person name="Li Y."/>
            <person name="Huang Z.M."/>
            <person name="Ba J.G."/>
            <person name="Yim A.K."/>
            <person name="Ouyang C.Y."/>
            <person name="Ngai S.M."/>
            <person name="Chan T.F."/>
            <person name="Leung E.L."/>
            <person name="Liu L."/>
            <person name="Liu Z.G."/>
            <person name="Tsui S.K."/>
        </authorList>
    </citation>
    <scope>NUCLEOTIDE SEQUENCE [LARGE SCALE GENOMIC DNA]</scope>
    <source>
        <strain evidence="2">Derp</strain>
    </source>
</reference>
<sequence>MFPFLAMMFGILVPDSFTFMCETCAHIIMEKINNEINSSKRNPELDYHMSVKSFKTLRFFLIN</sequence>
<keyword evidence="3" id="KW-1185">Reference proteome</keyword>
<comment type="caution">
    <text evidence="2">The sequence shown here is derived from an EMBL/GenBank/DDBJ whole genome shotgun (WGS) entry which is preliminary data.</text>
</comment>
<accession>A0ABQ8J4K7</accession>
<feature type="signal peptide" evidence="1">
    <location>
        <begin position="1"/>
        <end position="18"/>
    </location>
</feature>
<name>A0ABQ8J4K7_DERPT</name>
<evidence type="ECO:0000256" key="1">
    <source>
        <dbReference type="SAM" id="SignalP"/>
    </source>
</evidence>
<dbReference type="Proteomes" id="UP000887458">
    <property type="component" value="Unassembled WGS sequence"/>
</dbReference>
<gene>
    <name evidence="2" type="ORF">DERP_007435</name>
</gene>
<proteinExistence type="predicted"/>
<evidence type="ECO:0000313" key="2">
    <source>
        <dbReference type="EMBL" id="KAH9417437.1"/>
    </source>
</evidence>
<feature type="chain" id="PRO_5045514768" evidence="1">
    <location>
        <begin position="19"/>
        <end position="63"/>
    </location>
</feature>
<protein>
    <submittedName>
        <fullName evidence="2">Uncharacterized protein</fullName>
    </submittedName>
</protein>
<reference evidence="2 3" key="2">
    <citation type="journal article" date="2022" name="Mol. Biol. Evol.">
        <title>Comparative Genomics Reveals Insights into the Divergent Evolution of Astigmatic Mites and Household Pest Adaptations.</title>
        <authorList>
            <person name="Xiong Q."/>
            <person name="Wan A.T."/>
            <person name="Liu X."/>
            <person name="Fung C.S."/>
            <person name="Xiao X."/>
            <person name="Malainual N."/>
            <person name="Hou J."/>
            <person name="Wang L."/>
            <person name="Wang M."/>
            <person name="Yang K.Y."/>
            <person name="Cui Y."/>
            <person name="Leung E.L."/>
            <person name="Nong W."/>
            <person name="Shin S.K."/>
            <person name="Au S.W."/>
            <person name="Jeong K.Y."/>
            <person name="Chew F.T."/>
            <person name="Hui J.H."/>
            <person name="Leung T.F."/>
            <person name="Tungtrongchitr A."/>
            <person name="Zhong N."/>
            <person name="Liu Z."/>
            <person name="Tsui S.K."/>
        </authorList>
    </citation>
    <scope>NUCLEOTIDE SEQUENCE [LARGE SCALE GENOMIC DNA]</scope>
    <source>
        <strain evidence="2">Derp</strain>
    </source>
</reference>
<organism evidence="2 3">
    <name type="scientific">Dermatophagoides pteronyssinus</name>
    <name type="common">European house dust mite</name>
    <dbReference type="NCBI Taxonomy" id="6956"/>
    <lineage>
        <taxon>Eukaryota</taxon>
        <taxon>Metazoa</taxon>
        <taxon>Ecdysozoa</taxon>
        <taxon>Arthropoda</taxon>
        <taxon>Chelicerata</taxon>
        <taxon>Arachnida</taxon>
        <taxon>Acari</taxon>
        <taxon>Acariformes</taxon>
        <taxon>Sarcoptiformes</taxon>
        <taxon>Astigmata</taxon>
        <taxon>Psoroptidia</taxon>
        <taxon>Analgoidea</taxon>
        <taxon>Pyroglyphidae</taxon>
        <taxon>Dermatophagoidinae</taxon>
        <taxon>Dermatophagoides</taxon>
    </lineage>
</organism>
<dbReference type="EMBL" id="NJHN03000077">
    <property type="protein sequence ID" value="KAH9417437.1"/>
    <property type="molecule type" value="Genomic_DNA"/>
</dbReference>
<evidence type="ECO:0000313" key="3">
    <source>
        <dbReference type="Proteomes" id="UP000887458"/>
    </source>
</evidence>